<keyword evidence="2" id="KW-1185">Reference proteome</keyword>
<dbReference type="EMBL" id="MU254123">
    <property type="protein sequence ID" value="KAG9242018.1"/>
    <property type="molecule type" value="Genomic_DNA"/>
</dbReference>
<dbReference type="AlphaFoldDB" id="A0A9P7YXX1"/>
<evidence type="ECO:0000313" key="1">
    <source>
        <dbReference type="EMBL" id="KAG9242018.1"/>
    </source>
</evidence>
<organism evidence="1 2">
    <name type="scientific">Calycina marina</name>
    <dbReference type="NCBI Taxonomy" id="1763456"/>
    <lineage>
        <taxon>Eukaryota</taxon>
        <taxon>Fungi</taxon>
        <taxon>Dikarya</taxon>
        <taxon>Ascomycota</taxon>
        <taxon>Pezizomycotina</taxon>
        <taxon>Leotiomycetes</taxon>
        <taxon>Helotiales</taxon>
        <taxon>Pezizellaceae</taxon>
        <taxon>Calycina</taxon>
    </lineage>
</organism>
<evidence type="ECO:0000313" key="2">
    <source>
        <dbReference type="Proteomes" id="UP000887226"/>
    </source>
</evidence>
<comment type="caution">
    <text evidence="1">The sequence shown here is derived from an EMBL/GenBank/DDBJ whole genome shotgun (WGS) entry which is preliminary data.</text>
</comment>
<sequence length="352" mass="38988">MRDDHRVPLLYNVQAVKEPAHFDLAFKDHADQTKEEVASLALQLEKFRNVHSDLFNKYDALLIEDEAHKVQLDALNTQFIEANLQIGQLKFAQPSSSVSHCSRHPDPEVYNSGGKELSPFIREIRTKFDIKDDCLNCVERPTTRSSMDSTKTVPYFSSAGDIFKLLKQSSASVDGEAAAQADIVNIKQHRKLMIEFLNGWCAKAQLTGSHDKAKIALLKNALHPKLITFSNTSKSHKSPFPTLVSFVALRNVDQVIRSTNPNYTKSSPAAPAAPVLPVTPIFLTTSNSGEAMGLSATAFNHPVWVVKGENTVPANKEERAAHRQFCLANGLCNWCNAKGHKATFCAKASWFD</sequence>
<proteinExistence type="predicted"/>
<protein>
    <submittedName>
        <fullName evidence="1">Uncharacterized protein</fullName>
    </submittedName>
</protein>
<reference evidence="1" key="1">
    <citation type="journal article" date="2021" name="IMA Fungus">
        <title>Genomic characterization of three marine fungi, including Emericellopsis atlantica sp. nov. with signatures of a generalist lifestyle and marine biomass degradation.</title>
        <authorList>
            <person name="Hagestad O.C."/>
            <person name="Hou L."/>
            <person name="Andersen J.H."/>
            <person name="Hansen E.H."/>
            <person name="Altermark B."/>
            <person name="Li C."/>
            <person name="Kuhnert E."/>
            <person name="Cox R.J."/>
            <person name="Crous P.W."/>
            <person name="Spatafora J.W."/>
            <person name="Lail K."/>
            <person name="Amirebrahimi M."/>
            <person name="Lipzen A."/>
            <person name="Pangilinan J."/>
            <person name="Andreopoulos W."/>
            <person name="Hayes R.D."/>
            <person name="Ng V."/>
            <person name="Grigoriev I.V."/>
            <person name="Jackson S.A."/>
            <person name="Sutton T.D.S."/>
            <person name="Dobson A.D.W."/>
            <person name="Rama T."/>
        </authorList>
    </citation>
    <scope>NUCLEOTIDE SEQUENCE</scope>
    <source>
        <strain evidence="1">TRa3180A</strain>
    </source>
</reference>
<accession>A0A9P7YXX1</accession>
<dbReference type="OrthoDB" id="10259872at2759"/>
<dbReference type="Proteomes" id="UP000887226">
    <property type="component" value="Unassembled WGS sequence"/>
</dbReference>
<name>A0A9P7YXX1_9HELO</name>
<gene>
    <name evidence="1" type="ORF">BJ878DRAFT_577746</name>
</gene>